<dbReference type="RefSeq" id="WP_160021643.1">
    <property type="nucleotide sequence ID" value="NZ_VZIZ01000013.1"/>
</dbReference>
<dbReference type="AlphaFoldDB" id="A0A6N7C1A6"/>
<name>A0A6N7C1A6_9GAMM</name>
<sequence length="430" mass="44841">MQPATPAVDATVNNIGIQGTALFGVGITDILPLGMSEMEGTTTAGHENYGNYQHSDGSIMCWIPMFYYRWGGADSPRATKYGLNACDVKSKYDFDSVEAANAAGYALHRAFYDGGQIKDGFFVDKYQASNNGGIASSIKNGIPLSSSSSNAPFSALTGSPANTYAGAIDAVKTRGSEFFVTTLFVQRALSLLSMAHAQAATSIDNCAWYDPTGVANYPKGCNNDALGDVNDATVKYTATGYLKAGKTGSALPFAKTTHNGQSNGVADLNGNMYEICLGVTQLSGTFYALKTSAKASALTSGATLANDAWGAAGIAANYESLGASIGALTGTSRGMKMGNGTQQVFSSAMTGKDWQASCAGIPIATGVNSTSGTDLFGHDRFYNNRVDDLCPMSGGNWSNFALSGFWDVSFNGSRTTNYDDVGVRAALYGV</sequence>
<reference evidence="1 2" key="1">
    <citation type="submission" date="2019-09" db="EMBL/GenBank/DDBJ databases">
        <title>Draft genome sequence of Psychrobacter nivimaris LAMA 639, in search for biotechnological relevant genes.</title>
        <authorList>
            <person name="Lima A.O.S."/>
            <person name="Staloch B.E.K."/>
            <person name="Freitas R.C."/>
            <person name="Niero H."/>
            <person name="Silva M.A.C."/>
        </authorList>
    </citation>
    <scope>NUCLEOTIDE SEQUENCE [LARGE SCALE GENOMIC DNA]</scope>
    <source>
        <strain evidence="1 2">LAMA 639</strain>
    </source>
</reference>
<dbReference type="Proteomes" id="UP000471465">
    <property type="component" value="Unassembled WGS sequence"/>
</dbReference>
<protein>
    <submittedName>
        <fullName evidence="1">Uncharacterized protein</fullName>
    </submittedName>
</protein>
<accession>A0A6N7C1A6</accession>
<proteinExistence type="predicted"/>
<dbReference type="EMBL" id="VZIZ01000013">
    <property type="protein sequence ID" value="KAF0569146.1"/>
    <property type="molecule type" value="Genomic_DNA"/>
</dbReference>
<organism evidence="1 2">
    <name type="scientific">Psychrobacter nivimaris</name>
    <dbReference type="NCBI Taxonomy" id="281738"/>
    <lineage>
        <taxon>Bacteria</taxon>
        <taxon>Pseudomonadati</taxon>
        <taxon>Pseudomonadota</taxon>
        <taxon>Gammaproteobacteria</taxon>
        <taxon>Moraxellales</taxon>
        <taxon>Moraxellaceae</taxon>
        <taxon>Psychrobacter</taxon>
    </lineage>
</organism>
<evidence type="ECO:0000313" key="2">
    <source>
        <dbReference type="Proteomes" id="UP000471465"/>
    </source>
</evidence>
<comment type="caution">
    <text evidence="1">The sequence shown here is derived from an EMBL/GenBank/DDBJ whole genome shotgun (WGS) entry which is preliminary data.</text>
</comment>
<evidence type="ECO:0000313" key="1">
    <source>
        <dbReference type="EMBL" id="KAF0569146.1"/>
    </source>
</evidence>
<keyword evidence="2" id="KW-1185">Reference proteome</keyword>
<gene>
    <name evidence="1" type="ORF">FQV37_339</name>
</gene>